<proteinExistence type="predicted"/>
<organism evidence="1 2">
    <name type="scientific">Vibrio phage vB_VpS_PG07</name>
    <dbReference type="NCBI Taxonomy" id="2301664"/>
    <lineage>
        <taxon>Viruses</taxon>
        <taxon>Duplodnaviria</taxon>
        <taxon>Heunggongvirae</taxon>
        <taxon>Uroviricota</taxon>
        <taxon>Caudoviricetes</taxon>
        <taxon>Demerecviridae</taxon>
        <taxon>Pogseptimavirus</taxon>
        <taxon>Pogseptimavirus PG07</taxon>
    </lineage>
</organism>
<sequence>MYLPTKNFTFSSPRASTISLYARLAASTCLDFSRFLFSSMRLLIFLDIMRTP</sequence>
<dbReference type="EMBL" id="MH645904">
    <property type="protein sequence ID" value="AXQ66725.1"/>
    <property type="molecule type" value="Genomic_DNA"/>
</dbReference>
<reference evidence="1 2" key="1">
    <citation type="submission" date="2018-07" db="EMBL/GenBank/DDBJ databases">
        <title>Sequencing of PG07.</title>
        <authorList>
            <person name="Ding T."/>
        </authorList>
    </citation>
    <scope>NUCLEOTIDE SEQUENCE [LARGE SCALE GENOMIC DNA]</scope>
</reference>
<protein>
    <submittedName>
        <fullName evidence="1">Uncharacterized protein</fullName>
    </submittedName>
</protein>
<evidence type="ECO:0000313" key="2">
    <source>
        <dbReference type="Proteomes" id="UP000263435"/>
    </source>
</evidence>
<dbReference type="GeneID" id="54999450"/>
<evidence type="ECO:0000313" key="1">
    <source>
        <dbReference type="EMBL" id="AXQ66725.1"/>
    </source>
</evidence>
<dbReference type="RefSeq" id="YP_009808547.1">
    <property type="nucleotide sequence ID" value="NC_048041.1"/>
</dbReference>
<dbReference type="KEGG" id="vg:54999450"/>
<accession>A0A385E6Y0</accession>
<dbReference type="Proteomes" id="UP000263435">
    <property type="component" value="Segment"/>
</dbReference>
<keyword evidence="2" id="KW-1185">Reference proteome</keyword>
<name>A0A385E6Y0_9CAUD</name>